<keyword evidence="3" id="KW-0255">Endonuclease</keyword>
<organism evidence="3 4">
    <name type="scientific">Devosia nanyangense</name>
    <dbReference type="NCBI Taxonomy" id="1228055"/>
    <lineage>
        <taxon>Bacteria</taxon>
        <taxon>Pseudomonadati</taxon>
        <taxon>Pseudomonadota</taxon>
        <taxon>Alphaproteobacteria</taxon>
        <taxon>Hyphomicrobiales</taxon>
        <taxon>Devosiaceae</taxon>
        <taxon>Devosia</taxon>
    </lineage>
</organism>
<feature type="chain" id="PRO_5037166783" evidence="1">
    <location>
        <begin position="23"/>
        <end position="319"/>
    </location>
</feature>
<keyword evidence="3" id="KW-0378">Hydrolase</keyword>
<dbReference type="Pfam" id="PF03372">
    <property type="entry name" value="Exo_endo_phos"/>
    <property type="match status" value="1"/>
</dbReference>
<sequence>MRLGALAGLVLLGILSSSLAFAADLKVVSFNIQFLGQSESRRNADLADMLSRFDLVFVQELLAPPYAGHFPNGSSFVPDPDATAFFDAMQTEGFEYVLSEEDTGPGPTIHLNSSATEWFVAFYKPHRVSPAEALPHGFLARDRSDNRHFDRVPYAFAFEVGNADLVFISVHLRPDAGPDNRARRIEELDAIVSWVGEQDGAERDFIILGDMNFQNCAEVEANLPDGMATLNSRCQATNVKPDAGKPFDQVFYWTEDSSNELRTQRGITVINLIDEMHRRWTGAASAFPGAPYNHDRFRVLYSDHNPVRFAVRTDQPDDD</sequence>
<dbReference type="GO" id="GO:0004519">
    <property type="term" value="F:endonuclease activity"/>
    <property type="evidence" value="ECO:0007669"/>
    <property type="project" value="UniProtKB-KW"/>
</dbReference>
<gene>
    <name evidence="3" type="ORF">HY834_20505</name>
</gene>
<feature type="domain" description="Endonuclease/exonuclease/phosphatase" evidence="2">
    <location>
        <begin position="28"/>
        <end position="213"/>
    </location>
</feature>
<evidence type="ECO:0000256" key="1">
    <source>
        <dbReference type="SAM" id="SignalP"/>
    </source>
</evidence>
<keyword evidence="1" id="KW-0732">Signal</keyword>
<protein>
    <submittedName>
        <fullName evidence="3">Endonuclease/exonuclease/phosphatase family protein</fullName>
    </submittedName>
</protein>
<dbReference type="InterPro" id="IPR005135">
    <property type="entry name" value="Endo/exonuclease/phosphatase"/>
</dbReference>
<comment type="caution">
    <text evidence="3">The sequence shown here is derived from an EMBL/GenBank/DDBJ whole genome shotgun (WGS) entry which is preliminary data.</text>
</comment>
<dbReference type="InterPro" id="IPR036691">
    <property type="entry name" value="Endo/exonu/phosph_ase_sf"/>
</dbReference>
<dbReference type="EMBL" id="JACRAF010000069">
    <property type="protein sequence ID" value="MBI4924124.1"/>
    <property type="molecule type" value="Genomic_DNA"/>
</dbReference>
<evidence type="ECO:0000259" key="2">
    <source>
        <dbReference type="Pfam" id="PF03372"/>
    </source>
</evidence>
<dbReference type="Proteomes" id="UP000782610">
    <property type="component" value="Unassembled WGS sequence"/>
</dbReference>
<feature type="signal peptide" evidence="1">
    <location>
        <begin position="1"/>
        <end position="22"/>
    </location>
</feature>
<evidence type="ECO:0000313" key="3">
    <source>
        <dbReference type="EMBL" id="MBI4924124.1"/>
    </source>
</evidence>
<reference evidence="3" key="1">
    <citation type="submission" date="2020-07" db="EMBL/GenBank/DDBJ databases">
        <title>Huge and variable diversity of episymbiotic CPR bacteria and DPANN archaea in groundwater ecosystems.</title>
        <authorList>
            <person name="He C.Y."/>
            <person name="Keren R."/>
            <person name="Whittaker M."/>
            <person name="Farag I.F."/>
            <person name="Doudna J."/>
            <person name="Cate J.H.D."/>
            <person name="Banfield J.F."/>
        </authorList>
    </citation>
    <scope>NUCLEOTIDE SEQUENCE</scope>
    <source>
        <strain evidence="3">NC_groundwater_1586_Pr3_B-0.1um_66_15</strain>
    </source>
</reference>
<dbReference type="Gene3D" id="3.60.10.10">
    <property type="entry name" value="Endonuclease/exonuclease/phosphatase"/>
    <property type="match status" value="1"/>
</dbReference>
<name>A0A933NYM7_9HYPH</name>
<accession>A0A933NYM7</accession>
<proteinExistence type="predicted"/>
<dbReference type="SUPFAM" id="SSF56219">
    <property type="entry name" value="DNase I-like"/>
    <property type="match status" value="1"/>
</dbReference>
<keyword evidence="3" id="KW-0540">Nuclease</keyword>
<evidence type="ECO:0000313" key="4">
    <source>
        <dbReference type="Proteomes" id="UP000782610"/>
    </source>
</evidence>
<dbReference type="AlphaFoldDB" id="A0A933NYM7"/>